<gene>
    <name evidence="1" type="ORF">LCGC14_1786050</name>
</gene>
<evidence type="ECO:0000313" key="1">
    <source>
        <dbReference type="EMBL" id="KKM02275.1"/>
    </source>
</evidence>
<accession>A0A0F9GU09</accession>
<name>A0A0F9GU09_9ZZZZ</name>
<protein>
    <submittedName>
        <fullName evidence="1">Uncharacterized protein</fullName>
    </submittedName>
</protein>
<reference evidence="1" key="1">
    <citation type="journal article" date="2015" name="Nature">
        <title>Complex archaea that bridge the gap between prokaryotes and eukaryotes.</title>
        <authorList>
            <person name="Spang A."/>
            <person name="Saw J.H."/>
            <person name="Jorgensen S.L."/>
            <person name="Zaremba-Niedzwiedzka K."/>
            <person name="Martijn J."/>
            <person name="Lind A.E."/>
            <person name="van Eijk R."/>
            <person name="Schleper C."/>
            <person name="Guy L."/>
            <person name="Ettema T.J."/>
        </authorList>
    </citation>
    <scope>NUCLEOTIDE SEQUENCE</scope>
</reference>
<dbReference type="EMBL" id="LAZR01016981">
    <property type="protein sequence ID" value="KKM02275.1"/>
    <property type="molecule type" value="Genomic_DNA"/>
</dbReference>
<sequence length="123" mass="14188">MSILKEQMGEAFHTALRKGCDSMWSSAIWNAFHLCPDDMYADFIQHLIKHAPEDDKITSEWVKVMCDSWDMHGSDHFAETHELKWEGDKNTWAMVIGCTLRIIPDRDAEDIAGFLNYCVEYSG</sequence>
<comment type="caution">
    <text evidence="1">The sequence shown here is derived from an EMBL/GenBank/DDBJ whole genome shotgun (WGS) entry which is preliminary data.</text>
</comment>
<proteinExistence type="predicted"/>
<dbReference type="AlphaFoldDB" id="A0A0F9GU09"/>
<organism evidence="1">
    <name type="scientific">marine sediment metagenome</name>
    <dbReference type="NCBI Taxonomy" id="412755"/>
    <lineage>
        <taxon>unclassified sequences</taxon>
        <taxon>metagenomes</taxon>
        <taxon>ecological metagenomes</taxon>
    </lineage>
</organism>